<comment type="caution">
    <text evidence="5">The sequence shown here is derived from an EMBL/GenBank/DDBJ whole genome shotgun (WGS) entry which is preliminary data.</text>
</comment>
<evidence type="ECO:0000259" key="4">
    <source>
        <dbReference type="PROSITE" id="PS50102"/>
    </source>
</evidence>
<dbReference type="EMBL" id="CAJZBQ010000039">
    <property type="protein sequence ID" value="CAG9325948.1"/>
    <property type="molecule type" value="Genomic_DNA"/>
</dbReference>
<proteinExistence type="predicted"/>
<dbReference type="InterPro" id="IPR000504">
    <property type="entry name" value="RRM_dom"/>
</dbReference>
<accession>A0AAU9JIY9</accession>
<dbReference type="PROSITE" id="PS50102">
    <property type="entry name" value="RRM"/>
    <property type="match status" value="1"/>
</dbReference>
<evidence type="ECO:0000256" key="1">
    <source>
        <dbReference type="ARBA" id="ARBA00022884"/>
    </source>
</evidence>
<organism evidence="5 6">
    <name type="scientific">Blepharisma stoltei</name>
    <dbReference type="NCBI Taxonomy" id="1481888"/>
    <lineage>
        <taxon>Eukaryota</taxon>
        <taxon>Sar</taxon>
        <taxon>Alveolata</taxon>
        <taxon>Ciliophora</taxon>
        <taxon>Postciliodesmatophora</taxon>
        <taxon>Heterotrichea</taxon>
        <taxon>Heterotrichida</taxon>
        <taxon>Blepharismidae</taxon>
        <taxon>Blepharisma</taxon>
    </lineage>
</organism>
<protein>
    <recommendedName>
        <fullName evidence="4">RRM domain-containing protein</fullName>
    </recommendedName>
</protein>
<dbReference type="SMART" id="SM00361">
    <property type="entry name" value="RRM_1"/>
    <property type="match status" value="1"/>
</dbReference>
<dbReference type="InterPro" id="IPR052462">
    <property type="entry name" value="SLIRP/GR-RBP-like"/>
</dbReference>
<feature type="domain" description="RRM" evidence="4">
    <location>
        <begin position="14"/>
        <end position="92"/>
    </location>
</feature>
<dbReference type="AlphaFoldDB" id="A0AAU9JIY9"/>
<dbReference type="InterPro" id="IPR012677">
    <property type="entry name" value="Nucleotide-bd_a/b_plait_sf"/>
</dbReference>
<gene>
    <name evidence="5" type="ORF">BSTOLATCC_MIC39728</name>
</gene>
<dbReference type="Proteomes" id="UP001162131">
    <property type="component" value="Unassembled WGS sequence"/>
</dbReference>
<evidence type="ECO:0000256" key="3">
    <source>
        <dbReference type="SAM" id="MobiDB-lite"/>
    </source>
</evidence>
<dbReference type="InterPro" id="IPR003954">
    <property type="entry name" value="RRM_euk-type"/>
</dbReference>
<dbReference type="InterPro" id="IPR035979">
    <property type="entry name" value="RBD_domain_sf"/>
</dbReference>
<feature type="region of interest" description="Disordered" evidence="3">
    <location>
        <begin position="91"/>
        <end position="123"/>
    </location>
</feature>
<dbReference type="GO" id="GO:0003723">
    <property type="term" value="F:RNA binding"/>
    <property type="evidence" value="ECO:0007669"/>
    <property type="project" value="UniProtKB-UniRule"/>
</dbReference>
<name>A0AAU9JIY9_9CILI</name>
<evidence type="ECO:0000313" key="5">
    <source>
        <dbReference type="EMBL" id="CAG9325948.1"/>
    </source>
</evidence>
<dbReference type="SMART" id="SM00360">
    <property type="entry name" value="RRM"/>
    <property type="match status" value="1"/>
</dbReference>
<sequence length="123" mass="14548">MDRSNSKNPNQQGSTLYLTNLSYSVREEELLKYFEEYGKILDLNIIKDPISNRSRGFGFATYENDEDAEKAKNKLNKRYFGGRKLRIEKANRHKAHVQTTGKYMGTEKYKRSPNRDYRDKEKL</sequence>
<dbReference type="CDD" id="cd00590">
    <property type="entry name" value="RRM_SF"/>
    <property type="match status" value="1"/>
</dbReference>
<feature type="compositionally biased region" description="Basic and acidic residues" evidence="3">
    <location>
        <begin position="105"/>
        <end position="123"/>
    </location>
</feature>
<reference evidence="5" key="1">
    <citation type="submission" date="2021-09" db="EMBL/GenBank/DDBJ databases">
        <authorList>
            <consortium name="AG Swart"/>
            <person name="Singh M."/>
            <person name="Singh A."/>
            <person name="Seah K."/>
            <person name="Emmerich C."/>
        </authorList>
    </citation>
    <scope>NUCLEOTIDE SEQUENCE</scope>
    <source>
        <strain evidence="5">ATCC30299</strain>
    </source>
</reference>
<dbReference type="SUPFAM" id="SSF54928">
    <property type="entry name" value="RNA-binding domain, RBD"/>
    <property type="match status" value="1"/>
</dbReference>
<evidence type="ECO:0000313" key="6">
    <source>
        <dbReference type="Proteomes" id="UP001162131"/>
    </source>
</evidence>
<keyword evidence="6" id="KW-1185">Reference proteome</keyword>
<dbReference type="Gene3D" id="3.30.70.330">
    <property type="match status" value="1"/>
</dbReference>
<evidence type="ECO:0000256" key="2">
    <source>
        <dbReference type="PROSITE-ProRule" id="PRU00176"/>
    </source>
</evidence>
<keyword evidence="1 2" id="KW-0694">RNA-binding</keyword>
<dbReference type="PANTHER" id="PTHR48027">
    <property type="entry name" value="HETEROGENEOUS NUCLEAR RIBONUCLEOPROTEIN 87F-RELATED"/>
    <property type="match status" value="1"/>
</dbReference>
<dbReference type="Pfam" id="PF00076">
    <property type="entry name" value="RRM_1"/>
    <property type="match status" value="1"/>
</dbReference>